<name>A0A7J6EQ52_CANSA</name>
<evidence type="ECO:0000313" key="3">
    <source>
        <dbReference type="EMBL" id="KAF4359780.1"/>
    </source>
</evidence>
<dbReference type="Gene3D" id="2.60.120.200">
    <property type="match status" value="1"/>
</dbReference>
<gene>
    <name evidence="3" type="ORF">F8388_008342</name>
</gene>
<dbReference type="PANTHER" id="PTHR31062">
    <property type="entry name" value="XYLOGLUCAN ENDOTRANSGLUCOSYLASE/HYDROLASE PROTEIN 8-RELATED"/>
    <property type="match status" value="1"/>
</dbReference>
<dbReference type="Proteomes" id="UP000525078">
    <property type="component" value="Unassembled WGS sequence"/>
</dbReference>
<dbReference type="InterPro" id="IPR044791">
    <property type="entry name" value="Beta-glucanase/XTH"/>
</dbReference>
<feature type="domain" description="Xyloglucan endo-transglycosylase C-terminal" evidence="2">
    <location>
        <begin position="77"/>
        <end position="120"/>
    </location>
</feature>
<evidence type="ECO:0000256" key="1">
    <source>
        <dbReference type="SAM" id="MobiDB-lite"/>
    </source>
</evidence>
<dbReference type="AlphaFoldDB" id="A0A7J6EQ52"/>
<dbReference type="GO" id="GO:0016762">
    <property type="term" value="F:xyloglucan:xyloglucosyl transferase activity"/>
    <property type="evidence" value="ECO:0007669"/>
    <property type="project" value="InterPro"/>
</dbReference>
<reference evidence="3 4" key="1">
    <citation type="journal article" date="2020" name="bioRxiv">
        <title>Sequence and annotation of 42 cannabis genomes reveals extensive copy number variation in cannabinoid synthesis and pathogen resistance genes.</title>
        <authorList>
            <person name="Mckernan K.J."/>
            <person name="Helbert Y."/>
            <person name="Kane L.T."/>
            <person name="Ebling H."/>
            <person name="Zhang L."/>
            <person name="Liu B."/>
            <person name="Eaton Z."/>
            <person name="Mclaughlin S."/>
            <person name="Kingan S."/>
            <person name="Baybayan P."/>
            <person name="Concepcion G."/>
            <person name="Jordan M."/>
            <person name="Riva A."/>
            <person name="Barbazuk W."/>
            <person name="Harkins T."/>
        </authorList>
    </citation>
    <scope>NUCLEOTIDE SEQUENCE [LARGE SCALE GENOMIC DNA]</scope>
    <source>
        <strain evidence="4">cv. Jamaican Lion 4</strain>
        <tissue evidence="3">Leaf</tissue>
    </source>
</reference>
<dbReference type="GO" id="GO:0004553">
    <property type="term" value="F:hydrolase activity, hydrolyzing O-glycosyl compounds"/>
    <property type="evidence" value="ECO:0007669"/>
    <property type="project" value="InterPro"/>
</dbReference>
<protein>
    <recommendedName>
        <fullName evidence="2">Xyloglucan endo-transglycosylase C-terminal domain-containing protein</fullName>
    </recommendedName>
</protein>
<organism evidence="3 4">
    <name type="scientific">Cannabis sativa</name>
    <name type="common">Hemp</name>
    <name type="synonym">Marijuana</name>
    <dbReference type="NCBI Taxonomy" id="3483"/>
    <lineage>
        <taxon>Eukaryota</taxon>
        <taxon>Viridiplantae</taxon>
        <taxon>Streptophyta</taxon>
        <taxon>Embryophyta</taxon>
        <taxon>Tracheophyta</taxon>
        <taxon>Spermatophyta</taxon>
        <taxon>Magnoliopsida</taxon>
        <taxon>eudicotyledons</taxon>
        <taxon>Gunneridae</taxon>
        <taxon>Pentapetalae</taxon>
        <taxon>rosids</taxon>
        <taxon>fabids</taxon>
        <taxon>Rosales</taxon>
        <taxon>Cannabaceae</taxon>
        <taxon>Cannabis</taxon>
    </lineage>
</organism>
<feature type="region of interest" description="Disordered" evidence="1">
    <location>
        <begin position="61"/>
        <end position="84"/>
    </location>
</feature>
<dbReference type="InterPro" id="IPR013320">
    <property type="entry name" value="ConA-like_dom_sf"/>
</dbReference>
<evidence type="ECO:0000259" key="2">
    <source>
        <dbReference type="Pfam" id="PF06955"/>
    </source>
</evidence>
<dbReference type="InterPro" id="IPR010713">
    <property type="entry name" value="XET_C"/>
</dbReference>
<accession>A0A7J6EQ52</accession>
<dbReference type="GO" id="GO:0048046">
    <property type="term" value="C:apoplast"/>
    <property type="evidence" value="ECO:0007669"/>
    <property type="project" value="InterPro"/>
</dbReference>
<evidence type="ECO:0000313" key="4">
    <source>
        <dbReference type="Proteomes" id="UP000525078"/>
    </source>
</evidence>
<sequence>MGIAYPYTQPMTLYSTLTTFNDLVTGFSGGGGFLQTDWSQAPFNASYRNFDDLESCVWNNNSSSSSSCNNNNATSSPPPWLSDQLDSATQERLRWIQNNYMIYNYCYDLQRFPDGLPPECDVV</sequence>
<dbReference type="GO" id="GO:0044042">
    <property type="term" value="P:glucan metabolic process"/>
    <property type="evidence" value="ECO:0007669"/>
    <property type="project" value="InterPro"/>
</dbReference>
<dbReference type="EMBL" id="JAATIP010000213">
    <property type="protein sequence ID" value="KAF4359780.1"/>
    <property type="molecule type" value="Genomic_DNA"/>
</dbReference>
<feature type="compositionally biased region" description="Low complexity" evidence="1">
    <location>
        <begin position="61"/>
        <end position="75"/>
    </location>
</feature>
<proteinExistence type="predicted"/>
<dbReference type="SUPFAM" id="SSF49899">
    <property type="entry name" value="Concanavalin A-like lectins/glucanases"/>
    <property type="match status" value="1"/>
</dbReference>
<comment type="caution">
    <text evidence="3">The sequence shown here is derived from an EMBL/GenBank/DDBJ whole genome shotgun (WGS) entry which is preliminary data.</text>
</comment>
<dbReference type="Pfam" id="PF06955">
    <property type="entry name" value="XET_C"/>
    <property type="match status" value="1"/>
</dbReference>